<sequence length="206" mass="22290">MMGIMKPNIVTVILAAGASSRFNGSKITAKVQGDQSLLAHSITTLNQVTTAAGIQTPAVVLGAHLNDEIMAITSTSHRIINHDWQQGLSSSVKQAAQYAIDHHAEALLLVLADQVAITAQDYTRLVDAYYQNGLSSCAFYRENVGVPAIFLAEDFAALMSIEGDKGAKSILKHHEKNNSLNILTMEQAQFDIDTPADLTRWLDQVS</sequence>
<dbReference type="EMBL" id="CP041036">
    <property type="protein sequence ID" value="QDE31719.1"/>
    <property type="molecule type" value="Genomic_DNA"/>
</dbReference>
<protein>
    <submittedName>
        <fullName evidence="3">Nucleotidyltransferase family protein</fullName>
    </submittedName>
</protein>
<name>A0A4Y5YGQ8_9GAMM</name>
<dbReference type="KEGG" id="spol:FH971_12550"/>
<organism evidence="3 4">
    <name type="scientific">Shewanella polaris</name>
    <dbReference type="NCBI Taxonomy" id="2588449"/>
    <lineage>
        <taxon>Bacteria</taxon>
        <taxon>Pseudomonadati</taxon>
        <taxon>Pseudomonadota</taxon>
        <taxon>Gammaproteobacteria</taxon>
        <taxon>Alteromonadales</taxon>
        <taxon>Shewanellaceae</taxon>
        <taxon>Shewanella</taxon>
    </lineage>
</organism>
<dbReference type="PANTHER" id="PTHR43777:SF1">
    <property type="entry name" value="MOLYBDENUM COFACTOR CYTIDYLYLTRANSFERASE"/>
    <property type="match status" value="1"/>
</dbReference>
<evidence type="ECO:0000256" key="1">
    <source>
        <dbReference type="ARBA" id="ARBA00022842"/>
    </source>
</evidence>
<proteinExistence type="predicted"/>
<dbReference type="InterPro" id="IPR029044">
    <property type="entry name" value="Nucleotide-diphossugar_trans"/>
</dbReference>
<reference evidence="3 4" key="1">
    <citation type="submission" date="2019-06" db="EMBL/GenBank/DDBJ databases">
        <title>The genome of Shewanella sp. SM1901.</title>
        <authorList>
            <person name="Cha Q."/>
        </authorList>
    </citation>
    <scope>NUCLEOTIDE SEQUENCE [LARGE SCALE GENOMIC DNA]</scope>
    <source>
        <strain evidence="3 4">SM1901</strain>
    </source>
</reference>
<keyword evidence="4" id="KW-1185">Reference proteome</keyword>
<evidence type="ECO:0000259" key="2">
    <source>
        <dbReference type="Pfam" id="PF12804"/>
    </source>
</evidence>
<accession>A0A4Y5YGQ8</accession>
<evidence type="ECO:0000313" key="4">
    <source>
        <dbReference type="Proteomes" id="UP000319809"/>
    </source>
</evidence>
<dbReference type="Pfam" id="PF12804">
    <property type="entry name" value="NTP_transf_3"/>
    <property type="match status" value="1"/>
</dbReference>
<keyword evidence="1" id="KW-0460">Magnesium</keyword>
<dbReference type="Gene3D" id="3.90.550.10">
    <property type="entry name" value="Spore Coat Polysaccharide Biosynthesis Protein SpsA, Chain A"/>
    <property type="match status" value="1"/>
</dbReference>
<dbReference type="Proteomes" id="UP000319809">
    <property type="component" value="Chromosome"/>
</dbReference>
<feature type="domain" description="MobA-like NTP transferase" evidence="2">
    <location>
        <begin position="12"/>
        <end position="175"/>
    </location>
</feature>
<evidence type="ECO:0000313" key="3">
    <source>
        <dbReference type="EMBL" id="QDE31719.1"/>
    </source>
</evidence>
<dbReference type="AlphaFoldDB" id="A0A4Y5YGQ8"/>
<gene>
    <name evidence="3" type="ORF">FH971_12550</name>
</gene>
<dbReference type="PANTHER" id="PTHR43777">
    <property type="entry name" value="MOLYBDENUM COFACTOR CYTIDYLYLTRANSFERASE"/>
    <property type="match status" value="1"/>
</dbReference>
<keyword evidence="3" id="KW-0808">Transferase</keyword>
<dbReference type="InterPro" id="IPR025877">
    <property type="entry name" value="MobA-like_NTP_Trfase"/>
</dbReference>
<dbReference type="CDD" id="cd04182">
    <property type="entry name" value="GT_2_like_f"/>
    <property type="match status" value="1"/>
</dbReference>
<dbReference type="GO" id="GO:0016779">
    <property type="term" value="F:nucleotidyltransferase activity"/>
    <property type="evidence" value="ECO:0007669"/>
    <property type="project" value="UniProtKB-ARBA"/>
</dbReference>
<dbReference type="SUPFAM" id="SSF53448">
    <property type="entry name" value="Nucleotide-diphospho-sugar transferases"/>
    <property type="match status" value="1"/>
</dbReference>